<protein>
    <submittedName>
        <fullName evidence="3">Bifunctional RNase H/acid phosphatase</fullName>
    </submittedName>
</protein>
<dbReference type="InterPro" id="IPR002156">
    <property type="entry name" value="RNaseH_domain"/>
</dbReference>
<keyword evidence="4" id="KW-1185">Reference proteome</keyword>
<dbReference type="InterPro" id="IPR050275">
    <property type="entry name" value="PGM_Phosphatase"/>
</dbReference>
<dbReference type="EMBL" id="JAFFZE010000024">
    <property type="protein sequence ID" value="MCT2587360.1"/>
    <property type="molecule type" value="Genomic_DNA"/>
</dbReference>
<dbReference type="RefSeq" id="WP_260195227.1">
    <property type="nucleotide sequence ID" value="NZ_JAFFZE010000024.1"/>
</dbReference>
<evidence type="ECO:0000313" key="3">
    <source>
        <dbReference type="EMBL" id="MCT2587360.1"/>
    </source>
</evidence>
<dbReference type="InterPro" id="IPR036397">
    <property type="entry name" value="RNaseH_sf"/>
</dbReference>
<dbReference type="InterPro" id="IPR013078">
    <property type="entry name" value="His_Pase_superF_clade-1"/>
</dbReference>
<evidence type="ECO:0000256" key="1">
    <source>
        <dbReference type="SAM" id="MobiDB-lite"/>
    </source>
</evidence>
<dbReference type="InterPro" id="IPR029033">
    <property type="entry name" value="His_PPase_superfam"/>
</dbReference>
<dbReference type="Proteomes" id="UP001156441">
    <property type="component" value="Unassembled WGS sequence"/>
</dbReference>
<dbReference type="CDD" id="cd09279">
    <property type="entry name" value="RNase_HI_like"/>
    <property type="match status" value="1"/>
</dbReference>
<dbReference type="Pfam" id="PF13456">
    <property type="entry name" value="RVT_3"/>
    <property type="match status" value="1"/>
</dbReference>
<dbReference type="PROSITE" id="PS50879">
    <property type="entry name" value="RNASE_H_1"/>
    <property type="match status" value="1"/>
</dbReference>
<dbReference type="Gene3D" id="3.40.50.1240">
    <property type="entry name" value="Phosphoglycerate mutase-like"/>
    <property type="match status" value="1"/>
</dbReference>
<dbReference type="Gene3D" id="3.30.420.10">
    <property type="entry name" value="Ribonuclease H-like superfamily/Ribonuclease H"/>
    <property type="match status" value="1"/>
</dbReference>
<accession>A0ABT2JHK4</accession>
<dbReference type="SMART" id="SM00855">
    <property type="entry name" value="PGAM"/>
    <property type="match status" value="1"/>
</dbReference>
<dbReference type="SUPFAM" id="SSF53098">
    <property type="entry name" value="Ribonuclease H-like"/>
    <property type="match status" value="1"/>
</dbReference>
<evidence type="ECO:0000259" key="2">
    <source>
        <dbReference type="PROSITE" id="PS50879"/>
    </source>
</evidence>
<gene>
    <name evidence="3" type="ORF">JT362_29970</name>
</gene>
<organism evidence="3 4">
    <name type="scientific">Actinophytocola gossypii</name>
    <dbReference type="NCBI Taxonomy" id="2812003"/>
    <lineage>
        <taxon>Bacteria</taxon>
        <taxon>Bacillati</taxon>
        <taxon>Actinomycetota</taxon>
        <taxon>Actinomycetes</taxon>
        <taxon>Pseudonocardiales</taxon>
        <taxon>Pseudonocardiaceae</taxon>
    </lineage>
</organism>
<dbReference type="PANTHER" id="PTHR48100">
    <property type="entry name" value="BROAD-SPECIFICITY PHOSPHATASE YOR283W-RELATED"/>
    <property type="match status" value="1"/>
</dbReference>
<dbReference type="CDD" id="cd07067">
    <property type="entry name" value="HP_PGM_like"/>
    <property type="match status" value="1"/>
</dbReference>
<dbReference type="PANTHER" id="PTHR48100:SF1">
    <property type="entry name" value="HISTIDINE PHOSPHATASE FAMILY PROTEIN-RELATED"/>
    <property type="match status" value="1"/>
</dbReference>
<dbReference type="InterPro" id="IPR012337">
    <property type="entry name" value="RNaseH-like_sf"/>
</dbReference>
<reference evidence="3 4" key="1">
    <citation type="submission" date="2021-02" db="EMBL/GenBank/DDBJ databases">
        <title>Actinophytocola xerophila sp. nov., isolated from soil of cotton cropping field.</title>
        <authorList>
            <person name="Huang R."/>
            <person name="Chen X."/>
            <person name="Ge X."/>
            <person name="Liu W."/>
        </authorList>
    </citation>
    <scope>NUCLEOTIDE SEQUENCE [LARGE SCALE GENOMIC DNA]</scope>
    <source>
        <strain evidence="3 4">S1-96</strain>
    </source>
</reference>
<feature type="domain" description="RNase H type-1" evidence="2">
    <location>
        <begin position="15"/>
        <end position="155"/>
    </location>
</feature>
<name>A0ABT2JHK4_9PSEU</name>
<dbReference type="InterPro" id="IPR014636">
    <property type="entry name" value="RNaseH/PGlycerate_mutase"/>
</dbReference>
<proteinExistence type="predicted"/>
<dbReference type="PIRSF" id="PIRSF036922">
    <property type="entry name" value="RNaseH_PGAM"/>
    <property type="match status" value="1"/>
</dbReference>
<dbReference type="NCBIfam" id="NF005567">
    <property type="entry name" value="PRK07238.1"/>
    <property type="match status" value="1"/>
</dbReference>
<dbReference type="SUPFAM" id="SSF53254">
    <property type="entry name" value="Phosphoglycerate mutase-like"/>
    <property type="match status" value="1"/>
</dbReference>
<feature type="region of interest" description="Disordered" evidence="1">
    <location>
        <begin position="147"/>
        <end position="172"/>
    </location>
</feature>
<dbReference type="Pfam" id="PF00300">
    <property type="entry name" value="His_Phos_1"/>
    <property type="match status" value="1"/>
</dbReference>
<sequence>MRGVRRDHGAHGGVGPVKVIVEADGGSRGNPGPAGYGAVVFDAATREVLVERAEGIGVATNNVAEYGGLIAGLRAAAQLGADDVRVRMDSKLVVEQMAGRWKVKHPSLQPLALEAQRIAREFGRIGYEWIPRAQNSHADRLANEAMDAQAGKAPRAERPAAPETPRWTGATGTPTRFLLLRHGQTELSVERRYSGRGDVALTPLGERQAKAAGQRIAVTAGVSAETPIVSSPLGRARQTAAAVAEATGGDVTVHDGLTETDFGAWERLTFAEAAERDADLHARWLADHTLPAPDGESFDQVHRRVRRVRDALIAEHGAGTVIVVSHVTPIKSLLRMGLDAGPSLLYRLHLDLASLSVVEFYPDGQASVRLVNDTSHL</sequence>
<evidence type="ECO:0000313" key="4">
    <source>
        <dbReference type="Proteomes" id="UP001156441"/>
    </source>
</evidence>
<comment type="caution">
    <text evidence="3">The sequence shown here is derived from an EMBL/GenBank/DDBJ whole genome shotgun (WGS) entry which is preliminary data.</text>
</comment>